<feature type="transmembrane region" description="Helical" evidence="2">
    <location>
        <begin position="101"/>
        <end position="123"/>
    </location>
</feature>
<dbReference type="PANTHER" id="PTHR13800:SF2">
    <property type="entry name" value="TRANSIENT RECEPTOR POTENTIAL CATION CHANNEL SUBFAMILY M MEMBER 2"/>
    <property type="match status" value="1"/>
</dbReference>
<comment type="caution">
    <text evidence="3">The sequence shown here is derived from an EMBL/GenBank/DDBJ whole genome shotgun (WGS) entry which is preliminary data.</text>
</comment>
<evidence type="ECO:0000256" key="1">
    <source>
        <dbReference type="SAM" id="MobiDB-lite"/>
    </source>
</evidence>
<protein>
    <submittedName>
        <fullName evidence="3">Transient receptor putative cation channel sub M member 2</fullName>
    </submittedName>
</protein>
<reference evidence="3 4" key="1">
    <citation type="submission" date="2023-05" db="EMBL/GenBank/DDBJ databases">
        <title>B98-5 Cell Line De Novo Hybrid Assembly: An Optical Mapping Approach.</title>
        <authorList>
            <person name="Kananen K."/>
            <person name="Auerbach J.A."/>
            <person name="Kautto E."/>
            <person name="Blachly J.S."/>
        </authorList>
    </citation>
    <scope>NUCLEOTIDE SEQUENCE [LARGE SCALE GENOMIC DNA]</scope>
    <source>
        <strain evidence="3">B95-8</strain>
        <tissue evidence="3">Cell line</tissue>
    </source>
</reference>
<keyword evidence="3" id="KW-0675">Receptor</keyword>
<organism evidence="3 4">
    <name type="scientific">Saguinus oedipus</name>
    <name type="common">Cotton-top tamarin</name>
    <name type="synonym">Oedipomidas oedipus</name>
    <dbReference type="NCBI Taxonomy" id="9490"/>
    <lineage>
        <taxon>Eukaryota</taxon>
        <taxon>Metazoa</taxon>
        <taxon>Chordata</taxon>
        <taxon>Craniata</taxon>
        <taxon>Vertebrata</taxon>
        <taxon>Euteleostomi</taxon>
        <taxon>Mammalia</taxon>
        <taxon>Eutheria</taxon>
        <taxon>Euarchontoglires</taxon>
        <taxon>Primates</taxon>
        <taxon>Haplorrhini</taxon>
        <taxon>Platyrrhini</taxon>
        <taxon>Cebidae</taxon>
        <taxon>Callitrichinae</taxon>
        <taxon>Saguinus</taxon>
    </lineage>
</organism>
<dbReference type="EMBL" id="JASSZA010000018">
    <property type="protein sequence ID" value="KAK2089773.1"/>
    <property type="molecule type" value="Genomic_DNA"/>
</dbReference>
<feature type="region of interest" description="Disordered" evidence="1">
    <location>
        <begin position="51"/>
        <end position="76"/>
    </location>
</feature>
<name>A0ABQ9TY90_SAGOE</name>
<keyword evidence="2" id="KW-0472">Membrane</keyword>
<evidence type="ECO:0000313" key="4">
    <source>
        <dbReference type="Proteomes" id="UP001266305"/>
    </source>
</evidence>
<keyword evidence="2" id="KW-0812">Transmembrane</keyword>
<keyword evidence="4" id="KW-1185">Reference proteome</keyword>
<evidence type="ECO:0000256" key="2">
    <source>
        <dbReference type="SAM" id="Phobius"/>
    </source>
</evidence>
<dbReference type="Proteomes" id="UP001266305">
    <property type="component" value="Unassembled WGS sequence"/>
</dbReference>
<dbReference type="InterPro" id="IPR050927">
    <property type="entry name" value="TRPM"/>
</dbReference>
<evidence type="ECO:0000313" key="3">
    <source>
        <dbReference type="EMBL" id="KAK2089773.1"/>
    </source>
</evidence>
<proteinExistence type="predicted"/>
<accession>A0ABQ9TY90</accession>
<keyword evidence="2" id="KW-1133">Transmembrane helix</keyword>
<sequence length="182" mass="19595">MSEGVPVSSLCGAGPAPPQWLHLGLPGCAVLASPVAGPGSLTAFAPKVRLSEGHGGSRAGQGLWRSGHRPSQSPSLLHREKRLREVSSPAARTRAFFTAPVVVFLLNILSYFAFLCLFAYVLMVDFQPMPSWCECAIYLWLFSLVCEEMRQVQPHPLSCAPAWGHPLGQVLTGDPGPRVYSA</sequence>
<dbReference type="PANTHER" id="PTHR13800">
    <property type="entry name" value="TRANSIENT RECEPTOR POTENTIAL CATION CHANNEL, SUBFAMILY M, MEMBER 6"/>
    <property type="match status" value="1"/>
</dbReference>
<gene>
    <name evidence="3" type="primary">TRPM2_1</name>
    <name evidence="3" type="ORF">P7K49_032439</name>
</gene>